<dbReference type="PANTHER" id="PTHR40606:SF1">
    <property type="entry name" value="UPF0339 PROTEIN YEGP"/>
    <property type="match status" value="1"/>
</dbReference>
<proteinExistence type="inferred from homology"/>
<evidence type="ECO:0000313" key="3">
    <source>
        <dbReference type="EMBL" id="KPY43593.1"/>
    </source>
</evidence>
<feature type="domain" description="DUF1508" evidence="2">
    <location>
        <begin position="13"/>
        <end position="58"/>
    </location>
</feature>
<dbReference type="RefSeq" id="WP_004882410.1">
    <property type="nucleotide sequence ID" value="NZ_LJRF01000185.1"/>
</dbReference>
<dbReference type="InterPro" id="IPR010879">
    <property type="entry name" value="DUF1508"/>
</dbReference>
<sequence>MAAHYEIFRSTQNNQYYFHLKAPNGEIILASEGYIQKPGCENGIASCKAHSPYEQYYDKRVAQNQRPYFVLRAANNQIIGTSQTYSSAYARDQGIVAVKAYGSTATTIDLT</sequence>
<dbReference type="SUPFAM" id="SSF160113">
    <property type="entry name" value="YegP-like"/>
    <property type="match status" value="2"/>
</dbReference>
<dbReference type="InterPro" id="IPR051141">
    <property type="entry name" value="UPF0339_domain"/>
</dbReference>
<accession>A0A0P9YH62</accession>
<feature type="domain" description="DUF1508" evidence="2">
    <location>
        <begin position="63"/>
        <end position="109"/>
    </location>
</feature>
<comment type="similarity">
    <text evidence="1">Belongs to the UPF0339 family. Duplicated subfamily.</text>
</comment>
<dbReference type="Gene3D" id="2.30.29.80">
    <property type="match status" value="1"/>
</dbReference>
<comment type="caution">
    <text evidence="3">The sequence shown here is derived from an EMBL/GenBank/DDBJ whole genome shotgun (WGS) entry which is preliminary data.</text>
</comment>
<dbReference type="PATRIC" id="fig|55398.3.peg.3357"/>
<evidence type="ECO:0000256" key="1">
    <source>
        <dbReference type="ARBA" id="ARBA00007576"/>
    </source>
</evidence>
<evidence type="ECO:0000313" key="4">
    <source>
        <dbReference type="Proteomes" id="UP000050554"/>
    </source>
</evidence>
<dbReference type="AlphaFoldDB" id="A0A0P9YH62"/>
<gene>
    <name evidence="3" type="ORF">ALO47_02650</name>
</gene>
<dbReference type="EMBL" id="LJRF01000185">
    <property type="protein sequence ID" value="KPY43593.1"/>
    <property type="molecule type" value="Genomic_DNA"/>
</dbReference>
<reference evidence="3 4" key="1">
    <citation type="submission" date="2015-09" db="EMBL/GenBank/DDBJ databases">
        <title>Genome announcement of multiple Pseudomonas syringae strains.</title>
        <authorList>
            <person name="Thakur S."/>
            <person name="Wang P.W."/>
            <person name="Gong Y."/>
            <person name="Weir B.S."/>
            <person name="Guttman D.S."/>
        </authorList>
    </citation>
    <scope>NUCLEOTIDE SEQUENCE [LARGE SCALE GENOMIC DNA]</scope>
    <source>
        <strain evidence="3 4">ICMP3882</strain>
    </source>
</reference>
<organism evidence="3 4">
    <name type="scientific">Pseudomonas syringae pv. ribicola</name>
    <dbReference type="NCBI Taxonomy" id="55398"/>
    <lineage>
        <taxon>Bacteria</taxon>
        <taxon>Pseudomonadati</taxon>
        <taxon>Pseudomonadota</taxon>
        <taxon>Gammaproteobacteria</taxon>
        <taxon>Pseudomonadales</taxon>
        <taxon>Pseudomonadaceae</taxon>
        <taxon>Pseudomonas</taxon>
    </lineage>
</organism>
<protein>
    <recommendedName>
        <fullName evidence="2">DUF1508 domain-containing protein</fullName>
    </recommendedName>
</protein>
<dbReference type="PANTHER" id="PTHR40606">
    <property type="match status" value="1"/>
</dbReference>
<dbReference type="Pfam" id="PF07411">
    <property type="entry name" value="DUF1508"/>
    <property type="match status" value="2"/>
</dbReference>
<name>A0A0P9YH62_PSESI</name>
<dbReference type="InterPro" id="IPR036913">
    <property type="entry name" value="YegP-like_sf"/>
</dbReference>
<dbReference type="Proteomes" id="UP000050554">
    <property type="component" value="Unassembled WGS sequence"/>
</dbReference>
<evidence type="ECO:0000259" key="2">
    <source>
        <dbReference type="Pfam" id="PF07411"/>
    </source>
</evidence>